<dbReference type="RefSeq" id="WP_420905503.1">
    <property type="nucleotide sequence ID" value="NZ_BAAFGK010000004.1"/>
</dbReference>
<evidence type="ECO:0008006" key="4">
    <source>
        <dbReference type="Google" id="ProtNLM"/>
    </source>
</evidence>
<reference evidence="2 3" key="1">
    <citation type="submission" date="2024-05" db="EMBL/GenBank/DDBJ databases">
        <authorList>
            <consortium name="Candidatus Magnetaquicoccaceae bacterium FCR-1 genome sequencing consortium"/>
            <person name="Shimoshige H."/>
            <person name="Shimamura S."/>
            <person name="Taoka A."/>
            <person name="Kobayashi H."/>
            <person name="Maekawa T."/>
        </authorList>
    </citation>
    <scope>NUCLEOTIDE SEQUENCE [LARGE SCALE GENOMIC DNA]</scope>
    <source>
        <strain evidence="2 3">FCR-1</strain>
    </source>
</reference>
<keyword evidence="1" id="KW-0732">Signal</keyword>
<gene>
    <name evidence="2" type="ORF">SIID45300_02147</name>
</gene>
<accession>A0ABQ0CAT5</accession>
<dbReference type="EMBL" id="BAAFGK010000004">
    <property type="protein sequence ID" value="GAB0057815.1"/>
    <property type="molecule type" value="Genomic_DNA"/>
</dbReference>
<evidence type="ECO:0000313" key="3">
    <source>
        <dbReference type="Proteomes" id="UP001628193"/>
    </source>
</evidence>
<feature type="chain" id="PRO_5047085184" description="Argininosuccinate lyase" evidence="1">
    <location>
        <begin position="23"/>
        <end position="122"/>
    </location>
</feature>
<comment type="caution">
    <text evidence="2">The sequence shown here is derived from an EMBL/GenBank/DDBJ whole genome shotgun (WGS) entry which is preliminary data.</text>
</comment>
<proteinExistence type="predicted"/>
<sequence length="122" mass="13610">MKRFLAASVFLSAQLMVGSLSAGPNQDFTLVNKTGYVIDKVFVSPAHSDDWENDVLGRETMDDGEEVPIHFSRGIKTCSWDLKVVYEVDNSSAVWHDIDLCSVSKISIFWNQSSGQTTAKYE</sequence>
<dbReference type="Proteomes" id="UP001628193">
    <property type="component" value="Unassembled WGS sequence"/>
</dbReference>
<organism evidence="2 3">
    <name type="scientific">Candidatus Magnetaquiglobus chichijimensis</name>
    <dbReference type="NCBI Taxonomy" id="3141448"/>
    <lineage>
        <taxon>Bacteria</taxon>
        <taxon>Pseudomonadati</taxon>
        <taxon>Pseudomonadota</taxon>
        <taxon>Magnetococcia</taxon>
        <taxon>Magnetococcales</taxon>
        <taxon>Candidatus Magnetaquicoccaceae</taxon>
        <taxon>Candidatus Magnetaquiglobus</taxon>
    </lineage>
</organism>
<keyword evidence="3" id="KW-1185">Reference proteome</keyword>
<reference evidence="2 3" key="2">
    <citation type="submission" date="2024-09" db="EMBL/GenBank/DDBJ databases">
        <title>Draft genome sequence of Candidatus Magnetaquicoccaceae bacterium FCR-1.</title>
        <authorList>
            <person name="Shimoshige H."/>
            <person name="Shimamura S."/>
            <person name="Taoka A."/>
            <person name="Kobayashi H."/>
            <person name="Maekawa T."/>
        </authorList>
    </citation>
    <scope>NUCLEOTIDE SEQUENCE [LARGE SCALE GENOMIC DNA]</scope>
    <source>
        <strain evidence="2 3">FCR-1</strain>
    </source>
</reference>
<protein>
    <recommendedName>
        <fullName evidence="4">Argininosuccinate lyase</fullName>
    </recommendedName>
</protein>
<name>A0ABQ0CAT5_9PROT</name>
<feature type="signal peptide" evidence="1">
    <location>
        <begin position="1"/>
        <end position="22"/>
    </location>
</feature>
<evidence type="ECO:0000313" key="2">
    <source>
        <dbReference type="EMBL" id="GAB0057815.1"/>
    </source>
</evidence>
<evidence type="ECO:0000256" key="1">
    <source>
        <dbReference type="SAM" id="SignalP"/>
    </source>
</evidence>